<keyword evidence="6" id="KW-1133">Transmembrane helix</keyword>
<evidence type="ECO:0000256" key="10">
    <source>
        <dbReference type="PROSITE-ProRule" id="PRU00339"/>
    </source>
</evidence>
<dbReference type="GO" id="GO:0030150">
    <property type="term" value="P:protein import into mitochondrial matrix"/>
    <property type="evidence" value="ECO:0007669"/>
    <property type="project" value="TreeGrafter"/>
</dbReference>
<dbReference type="SMART" id="SM00028">
    <property type="entry name" value="TPR"/>
    <property type="match status" value="11"/>
</dbReference>
<dbReference type="InterPro" id="IPR011990">
    <property type="entry name" value="TPR-like_helical_dom_sf"/>
</dbReference>
<dbReference type="EMBL" id="MBFS01002810">
    <property type="protein sequence ID" value="PVU92259.1"/>
    <property type="molecule type" value="Genomic_DNA"/>
</dbReference>
<dbReference type="Pfam" id="PF13432">
    <property type="entry name" value="TPR_16"/>
    <property type="match status" value="2"/>
</dbReference>
<dbReference type="OrthoDB" id="2942533at2759"/>
<feature type="repeat" description="TPR" evidence="10">
    <location>
        <begin position="377"/>
        <end position="410"/>
    </location>
</feature>
<feature type="repeat" description="TPR" evidence="10">
    <location>
        <begin position="514"/>
        <end position="547"/>
    </location>
</feature>
<feature type="compositionally biased region" description="Basic residues" evidence="11">
    <location>
        <begin position="44"/>
        <end position="58"/>
    </location>
</feature>
<evidence type="ECO:0000256" key="7">
    <source>
        <dbReference type="ARBA" id="ARBA00023128"/>
    </source>
</evidence>
<gene>
    <name evidence="12" type="ORF">BB560_006071</name>
</gene>
<keyword evidence="8" id="KW-0472">Membrane</keyword>
<protein>
    <submittedName>
        <fullName evidence="12">Uncharacterized protein</fullName>
    </submittedName>
</protein>
<comment type="subcellular location">
    <subcellularLocation>
        <location evidence="1">Mitochondrion outer membrane</location>
        <topology evidence="1">Single-pass membrane protein</topology>
    </subcellularLocation>
</comment>
<evidence type="ECO:0000256" key="2">
    <source>
        <dbReference type="ARBA" id="ARBA00022692"/>
    </source>
</evidence>
<dbReference type="Proteomes" id="UP000245609">
    <property type="component" value="Unassembled WGS sequence"/>
</dbReference>
<sequence>MLKANYLDVITRNQPVSDDPANNTQGSLSSDFDKKAPATAASKSSKKSKSKSKAKNKKKLESLDSPSLAPESPSLEGIDSSELEKIMGMSEAEIKNLKASEKKAISQKLKSQGNKFFSSKQFEQAIDYYSKALMFDENPVFYSNRAACYDALEKYDLVISDCTAALKLQPNYFKALLRRAKAYEATDNLRESLYDFTVACIIDDFKNAIPSEGVERVVKNLAEGEAKQILSTRKPRVPSKSFISGYFNSFVSNGARAVPEKSGDKLSKAERLYNKSLDLLDTKDYAGSISCVDSAIKEDIEKVNKKAAADAYSLRGAYNFLKGSLDLAEADFDHALTIDPNHVLTMYRKSNMFAEKKELDKSQELLKKALEISPENAEGYFHSGQIYFINQDFQSASEMYQKAIKCNSEYVYPYIQSGVALFKLGQVSAAIETFNNAMVKFPNRSDLYNYYGEVLAENNGGSEAIAAFDKSIKIDKLNPLPYVNKALTLFQTSANYENAFGLIKQALDADPECELAVAALSQVYLQLGMFEDSLEMLNRAVQLAKSEEELVSTITFRETTSAQYKFITEHPEMVSKLGRA</sequence>
<evidence type="ECO:0000256" key="9">
    <source>
        <dbReference type="ARBA" id="ARBA00038030"/>
    </source>
</evidence>
<evidence type="ECO:0000256" key="1">
    <source>
        <dbReference type="ARBA" id="ARBA00004572"/>
    </source>
</evidence>
<comment type="caution">
    <text evidence="12">The sequence shown here is derived from an EMBL/GenBank/DDBJ whole genome shotgun (WGS) entry which is preliminary data.</text>
</comment>
<feature type="compositionally biased region" description="Polar residues" evidence="11">
    <location>
        <begin position="11"/>
        <end position="30"/>
    </location>
</feature>
<evidence type="ECO:0000256" key="3">
    <source>
        <dbReference type="ARBA" id="ARBA00022737"/>
    </source>
</evidence>
<keyword evidence="2" id="KW-0812">Transmembrane</keyword>
<dbReference type="PANTHER" id="PTHR46208:SF1">
    <property type="entry name" value="MITOCHONDRIAL IMPORT RECEPTOR SUBUNIT TOM70"/>
    <property type="match status" value="1"/>
</dbReference>
<accession>A0A2T9YIW5</accession>
<evidence type="ECO:0000256" key="4">
    <source>
        <dbReference type="ARBA" id="ARBA00022787"/>
    </source>
</evidence>
<dbReference type="GO" id="GO:0008320">
    <property type="term" value="F:protein transmembrane transporter activity"/>
    <property type="evidence" value="ECO:0007669"/>
    <property type="project" value="TreeGrafter"/>
</dbReference>
<keyword evidence="3" id="KW-0677">Repeat</keyword>
<keyword evidence="5 10" id="KW-0802">TPR repeat</keyword>
<feature type="repeat" description="TPR" evidence="10">
    <location>
        <begin position="411"/>
        <end position="444"/>
    </location>
</feature>
<evidence type="ECO:0000256" key="11">
    <source>
        <dbReference type="SAM" id="MobiDB-lite"/>
    </source>
</evidence>
<dbReference type="PROSITE" id="PS50005">
    <property type="entry name" value="TPR"/>
    <property type="match status" value="6"/>
</dbReference>
<keyword evidence="7" id="KW-0496">Mitochondrion</keyword>
<comment type="similarity">
    <text evidence="9">Belongs to the Tom70 family.</text>
</comment>
<evidence type="ECO:0000313" key="12">
    <source>
        <dbReference type="EMBL" id="PVU92259.1"/>
    </source>
</evidence>
<dbReference type="AlphaFoldDB" id="A0A2T9YIW5"/>
<dbReference type="SUPFAM" id="SSF48452">
    <property type="entry name" value="TPR-like"/>
    <property type="match status" value="2"/>
</dbReference>
<feature type="repeat" description="TPR" evidence="10">
    <location>
        <begin position="343"/>
        <end position="376"/>
    </location>
</feature>
<dbReference type="GO" id="GO:0045039">
    <property type="term" value="P:protein insertion into mitochondrial inner membrane"/>
    <property type="evidence" value="ECO:0007669"/>
    <property type="project" value="TreeGrafter"/>
</dbReference>
<feature type="repeat" description="TPR" evidence="10">
    <location>
        <begin position="106"/>
        <end position="139"/>
    </location>
</feature>
<proteinExistence type="inferred from homology"/>
<keyword evidence="13" id="KW-1185">Reference proteome</keyword>
<keyword evidence="4" id="KW-1000">Mitochondrion outer membrane</keyword>
<evidence type="ECO:0000256" key="5">
    <source>
        <dbReference type="ARBA" id="ARBA00022803"/>
    </source>
</evidence>
<dbReference type="Pfam" id="PF13181">
    <property type="entry name" value="TPR_8"/>
    <property type="match status" value="2"/>
</dbReference>
<dbReference type="GO" id="GO:0005741">
    <property type="term" value="C:mitochondrial outer membrane"/>
    <property type="evidence" value="ECO:0007669"/>
    <property type="project" value="UniProtKB-SubCell"/>
</dbReference>
<dbReference type="Pfam" id="PF14559">
    <property type="entry name" value="TPR_19"/>
    <property type="match status" value="1"/>
</dbReference>
<evidence type="ECO:0000256" key="8">
    <source>
        <dbReference type="ARBA" id="ARBA00023136"/>
    </source>
</evidence>
<dbReference type="InterPro" id="IPR019734">
    <property type="entry name" value="TPR_rpt"/>
</dbReference>
<reference evidence="12 13" key="1">
    <citation type="journal article" date="2018" name="MBio">
        <title>Comparative Genomics Reveals the Core Gene Toolbox for the Fungus-Insect Symbiosis.</title>
        <authorList>
            <person name="Wang Y."/>
            <person name="Stata M."/>
            <person name="Wang W."/>
            <person name="Stajich J.E."/>
            <person name="White M.M."/>
            <person name="Moncalvo J.M."/>
        </authorList>
    </citation>
    <scope>NUCLEOTIDE SEQUENCE [LARGE SCALE GENOMIC DNA]</scope>
    <source>
        <strain evidence="12 13">SC-DP-2</strain>
    </source>
</reference>
<dbReference type="PANTHER" id="PTHR46208">
    <property type="entry name" value="MITOCHONDRIAL IMPORT RECEPTOR SUBUNIT TOM70"/>
    <property type="match status" value="1"/>
</dbReference>
<feature type="region of interest" description="Disordered" evidence="11">
    <location>
        <begin position="1"/>
        <end position="76"/>
    </location>
</feature>
<feature type="compositionally biased region" description="Low complexity" evidence="11">
    <location>
        <begin position="63"/>
        <end position="76"/>
    </location>
</feature>
<dbReference type="Gene3D" id="1.25.40.10">
    <property type="entry name" value="Tetratricopeptide repeat domain"/>
    <property type="match status" value="2"/>
</dbReference>
<organism evidence="12 13">
    <name type="scientific">Smittium megazygosporum</name>
    <dbReference type="NCBI Taxonomy" id="133381"/>
    <lineage>
        <taxon>Eukaryota</taxon>
        <taxon>Fungi</taxon>
        <taxon>Fungi incertae sedis</taxon>
        <taxon>Zoopagomycota</taxon>
        <taxon>Kickxellomycotina</taxon>
        <taxon>Harpellomycetes</taxon>
        <taxon>Harpellales</taxon>
        <taxon>Legeriomycetaceae</taxon>
        <taxon>Smittium</taxon>
    </lineage>
</organism>
<dbReference type="STRING" id="133381.A0A2T9YIW5"/>
<name>A0A2T9YIW5_9FUNG</name>
<evidence type="ECO:0000256" key="6">
    <source>
        <dbReference type="ARBA" id="ARBA00022989"/>
    </source>
</evidence>
<evidence type="ECO:0000313" key="13">
    <source>
        <dbReference type="Proteomes" id="UP000245609"/>
    </source>
</evidence>
<feature type="repeat" description="TPR" evidence="10">
    <location>
        <begin position="309"/>
        <end position="342"/>
    </location>
</feature>
<dbReference type="GO" id="GO:0030943">
    <property type="term" value="F:mitochondrion targeting sequence binding"/>
    <property type="evidence" value="ECO:0007669"/>
    <property type="project" value="TreeGrafter"/>
</dbReference>